<gene>
    <name evidence="2" type="ORF">WR164_02620</name>
</gene>
<keyword evidence="1" id="KW-0812">Transmembrane</keyword>
<evidence type="ECO:0000313" key="3">
    <source>
        <dbReference type="Proteomes" id="UP001144204"/>
    </source>
</evidence>
<comment type="caution">
    <text evidence="2">The sequence shown here is derived from an EMBL/GenBank/DDBJ whole genome shotgun (WGS) entry which is preliminary data.</text>
</comment>
<dbReference type="AlphaFoldDB" id="A0A9W6ESF7"/>
<reference evidence="2" key="2">
    <citation type="journal article" date="2023" name="PLoS ONE">
        <title>Philodulcilactobacillus myokoensis gen. nov., sp. nov., a fructophilic, acidophilic, and agar-phobic lactic acid bacterium isolated from fermented vegetable extracts.</title>
        <authorList>
            <person name="Kouya T."/>
            <person name="Ishiyama Y."/>
            <person name="Ohashi S."/>
            <person name="Kumakubo R."/>
            <person name="Yamazaki T."/>
            <person name="Otaki T."/>
        </authorList>
    </citation>
    <scope>NUCLEOTIDE SEQUENCE</scope>
    <source>
        <strain evidence="2">WR16-4</strain>
    </source>
</reference>
<keyword evidence="3" id="KW-1185">Reference proteome</keyword>
<accession>A0A9W6ESF7</accession>
<dbReference type="EMBL" id="BRPL01000002">
    <property type="protein sequence ID" value="GLB46283.1"/>
    <property type="molecule type" value="Genomic_DNA"/>
</dbReference>
<keyword evidence="1" id="KW-0472">Membrane</keyword>
<evidence type="ECO:0000313" key="2">
    <source>
        <dbReference type="EMBL" id="GLB46283.1"/>
    </source>
</evidence>
<proteinExistence type="predicted"/>
<evidence type="ECO:0000256" key="1">
    <source>
        <dbReference type="SAM" id="Phobius"/>
    </source>
</evidence>
<name>A0A9W6ESF7_9LACO</name>
<sequence length="66" mass="7525">MRSVTTIKNFVIEDAIKNKLPKIIMSTLIKIINCFIFSFLNQSLIKKMPNNVPTVETMFKVAIVVP</sequence>
<protein>
    <submittedName>
        <fullName evidence="2">Uncharacterized protein</fullName>
    </submittedName>
</protein>
<keyword evidence="1" id="KW-1133">Transmembrane helix</keyword>
<reference evidence="2" key="1">
    <citation type="submission" date="2022-07" db="EMBL/GenBank/DDBJ databases">
        <authorList>
            <person name="Kouya T."/>
            <person name="Ishiyama Y."/>
        </authorList>
    </citation>
    <scope>NUCLEOTIDE SEQUENCE</scope>
    <source>
        <strain evidence="2">WR16-4</strain>
    </source>
</reference>
<organism evidence="2 3">
    <name type="scientific">Philodulcilactobacillus myokoensis</name>
    <dbReference type="NCBI Taxonomy" id="2929573"/>
    <lineage>
        <taxon>Bacteria</taxon>
        <taxon>Bacillati</taxon>
        <taxon>Bacillota</taxon>
        <taxon>Bacilli</taxon>
        <taxon>Lactobacillales</taxon>
        <taxon>Lactobacillaceae</taxon>
        <taxon>Philodulcilactobacillus</taxon>
    </lineage>
</organism>
<dbReference type="Proteomes" id="UP001144204">
    <property type="component" value="Unassembled WGS sequence"/>
</dbReference>
<feature type="transmembrane region" description="Helical" evidence="1">
    <location>
        <begin position="20"/>
        <end position="40"/>
    </location>
</feature>